<keyword evidence="2" id="KW-1185">Reference proteome</keyword>
<sequence length="126" mass="14175">MRKMYFTCIKNFEAESIIDFEKRYIEVTGLGLKDLGFQLPLSIIQGSARASDCYASLFDMVTATLSINDKFSTKWSSLSNGCFFTNQSLTTLLPVLLYLRFSLLLPISLCSFSQSQRSKSLIIEVG</sequence>
<dbReference type="Proteomes" id="UP000499080">
    <property type="component" value="Unassembled WGS sequence"/>
</dbReference>
<organism evidence="1 2">
    <name type="scientific">Araneus ventricosus</name>
    <name type="common">Orbweaver spider</name>
    <name type="synonym">Epeira ventricosa</name>
    <dbReference type="NCBI Taxonomy" id="182803"/>
    <lineage>
        <taxon>Eukaryota</taxon>
        <taxon>Metazoa</taxon>
        <taxon>Ecdysozoa</taxon>
        <taxon>Arthropoda</taxon>
        <taxon>Chelicerata</taxon>
        <taxon>Arachnida</taxon>
        <taxon>Araneae</taxon>
        <taxon>Araneomorphae</taxon>
        <taxon>Entelegynae</taxon>
        <taxon>Araneoidea</taxon>
        <taxon>Araneidae</taxon>
        <taxon>Araneus</taxon>
    </lineage>
</organism>
<protein>
    <submittedName>
        <fullName evidence="1">Uncharacterized protein</fullName>
    </submittedName>
</protein>
<comment type="caution">
    <text evidence="1">The sequence shown here is derived from an EMBL/GenBank/DDBJ whole genome shotgun (WGS) entry which is preliminary data.</text>
</comment>
<reference evidence="1 2" key="1">
    <citation type="journal article" date="2019" name="Sci. Rep.">
        <title>Orb-weaving spider Araneus ventricosus genome elucidates the spidroin gene catalogue.</title>
        <authorList>
            <person name="Kono N."/>
            <person name="Nakamura H."/>
            <person name="Ohtoshi R."/>
            <person name="Moran D.A.P."/>
            <person name="Shinohara A."/>
            <person name="Yoshida Y."/>
            <person name="Fujiwara M."/>
            <person name="Mori M."/>
            <person name="Tomita M."/>
            <person name="Arakawa K."/>
        </authorList>
    </citation>
    <scope>NUCLEOTIDE SEQUENCE [LARGE SCALE GENOMIC DNA]</scope>
</reference>
<evidence type="ECO:0000313" key="1">
    <source>
        <dbReference type="EMBL" id="GBM59256.1"/>
    </source>
</evidence>
<dbReference type="AlphaFoldDB" id="A0A4Y2H2S3"/>
<accession>A0A4Y2H2S3</accession>
<name>A0A4Y2H2S3_ARAVE</name>
<evidence type="ECO:0000313" key="2">
    <source>
        <dbReference type="Proteomes" id="UP000499080"/>
    </source>
</evidence>
<dbReference type="EMBL" id="BGPR01001673">
    <property type="protein sequence ID" value="GBM59256.1"/>
    <property type="molecule type" value="Genomic_DNA"/>
</dbReference>
<proteinExistence type="predicted"/>
<gene>
    <name evidence="1" type="ORF">AVEN_205086_1</name>
</gene>